<reference evidence="2" key="1">
    <citation type="journal article" date="2023" name="Nat. Plants">
        <title>Single-cell RNA sequencing provides a high-resolution roadmap for understanding the multicellular compartmentation of specialized metabolism.</title>
        <authorList>
            <person name="Sun S."/>
            <person name="Shen X."/>
            <person name="Li Y."/>
            <person name="Li Y."/>
            <person name="Wang S."/>
            <person name="Li R."/>
            <person name="Zhang H."/>
            <person name="Shen G."/>
            <person name="Guo B."/>
            <person name="Wei J."/>
            <person name="Xu J."/>
            <person name="St-Pierre B."/>
            <person name="Chen S."/>
            <person name="Sun C."/>
        </authorList>
    </citation>
    <scope>NUCLEOTIDE SEQUENCE [LARGE SCALE GENOMIC DNA]</scope>
</reference>
<evidence type="ECO:0000313" key="1">
    <source>
        <dbReference type="EMBL" id="KAI5649246.1"/>
    </source>
</evidence>
<dbReference type="EMBL" id="CM044708">
    <property type="protein sequence ID" value="KAI5649246.1"/>
    <property type="molecule type" value="Genomic_DNA"/>
</dbReference>
<organism evidence="1 2">
    <name type="scientific">Catharanthus roseus</name>
    <name type="common">Madagascar periwinkle</name>
    <name type="synonym">Vinca rosea</name>
    <dbReference type="NCBI Taxonomy" id="4058"/>
    <lineage>
        <taxon>Eukaryota</taxon>
        <taxon>Viridiplantae</taxon>
        <taxon>Streptophyta</taxon>
        <taxon>Embryophyta</taxon>
        <taxon>Tracheophyta</taxon>
        <taxon>Spermatophyta</taxon>
        <taxon>Magnoliopsida</taxon>
        <taxon>eudicotyledons</taxon>
        <taxon>Gunneridae</taxon>
        <taxon>Pentapetalae</taxon>
        <taxon>asterids</taxon>
        <taxon>lamiids</taxon>
        <taxon>Gentianales</taxon>
        <taxon>Apocynaceae</taxon>
        <taxon>Rauvolfioideae</taxon>
        <taxon>Vinceae</taxon>
        <taxon>Catharanthinae</taxon>
        <taxon>Catharanthus</taxon>
    </lineage>
</organism>
<comment type="caution">
    <text evidence="1">The sequence shown here is derived from an EMBL/GenBank/DDBJ whole genome shotgun (WGS) entry which is preliminary data.</text>
</comment>
<proteinExistence type="predicted"/>
<gene>
    <name evidence="1" type="ORF">M9H77_35251</name>
</gene>
<sequence length="201" mass="21380">MAAASATMQSFIVGTGSPASGFSNRNGLNYQLSYVPPVFHKRANLRLRSMAQDDEKEISAPTNPIQGASEPLKSQTNPQPISNPKPKVSTRFEDVLAFSGPGPERINGRLAMIGFVTAIGVELAKGQDLFSQIGDGGFTWFLGTSVLLTLASLVPLFKGVRAEAKSQGLMTSDAELWNGRFAMLGLVALAFTEYLKGGALV</sequence>
<evidence type="ECO:0000313" key="2">
    <source>
        <dbReference type="Proteomes" id="UP001060085"/>
    </source>
</evidence>
<accession>A0ACB9ZPQ4</accession>
<dbReference type="Proteomes" id="UP001060085">
    <property type="component" value="Linkage Group LG08"/>
</dbReference>
<protein>
    <submittedName>
        <fullName evidence="1">Uncharacterized protein</fullName>
    </submittedName>
</protein>
<name>A0ACB9ZPQ4_CATRO</name>
<keyword evidence="2" id="KW-1185">Reference proteome</keyword>